<proteinExistence type="predicted"/>
<dbReference type="PANTHER" id="PTHR46236:SF35">
    <property type="entry name" value="MATH DOMAIN-CONTAINING PROTEIN"/>
    <property type="match status" value="1"/>
</dbReference>
<gene>
    <name evidence="4" type="ORF">Adt_16575</name>
</gene>
<protein>
    <submittedName>
        <fullName evidence="4">MATH domain-containing protein</fullName>
    </submittedName>
</protein>
<feature type="coiled-coil region" evidence="2">
    <location>
        <begin position="306"/>
        <end position="382"/>
    </location>
</feature>
<evidence type="ECO:0000256" key="2">
    <source>
        <dbReference type="SAM" id="Coils"/>
    </source>
</evidence>
<dbReference type="Proteomes" id="UP001604336">
    <property type="component" value="Unassembled WGS sequence"/>
</dbReference>
<dbReference type="AlphaFoldDB" id="A0ABD1TE35"/>
<dbReference type="PANTHER" id="PTHR46236">
    <property type="entry name" value="TRAF-LIKE SUPERFAMILY PROTEIN"/>
    <property type="match status" value="1"/>
</dbReference>
<keyword evidence="5" id="KW-1185">Reference proteome</keyword>
<dbReference type="Gene3D" id="2.60.210.10">
    <property type="entry name" value="Apoptosis, Tumor Necrosis Factor Receptor Associated Protein 2, Chain A"/>
    <property type="match status" value="1"/>
</dbReference>
<reference evidence="5" key="1">
    <citation type="submission" date="2024-07" db="EMBL/GenBank/DDBJ databases">
        <title>Two chromosome-level genome assemblies of Korean endemic species Abeliophyllum distichum and Forsythia ovata (Oleaceae).</title>
        <authorList>
            <person name="Jang H."/>
        </authorList>
    </citation>
    <scope>NUCLEOTIDE SEQUENCE [LARGE SCALE GENOMIC DNA]</scope>
</reference>
<evidence type="ECO:0000313" key="4">
    <source>
        <dbReference type="EMBL" id="KAL2510975.1"/>
    </source>
</evidence>
<accession>A0ABD1TE35</accession>
<dbReference type="SUPFAM" id="SSF49599">
    <property type="entry name" value="TRAF domain-like"/>
    <property type="match status" value="1"/>
</dbReference>
<dbReference type="SMART" id="SM00061">
    <property type="entry name" value="MATH"/>
    <property type="match status" value="1"/>
</dbReference>
<dbReference type="FunFam" id="2.60.210.10:FF:000005">
    <property type="entry name" value="Ubiquitin carboxyl-terminal hydrolase 13"/>
    <property type="match status" value="1"/>
</dbReference>
<evidence type="ECO:0000313" key="5">
    <source>
        <dbReference type="Proteomes" id="UP001604336"/>
    </source>
</evidence>
<keyword evidence="1 2" id="KW-0175">Coiled coil</keyword>
<feature type="domain" description="MATH" evidence="3">
    <location>
        <begin position="18"/>
        <end position="143"/>
    </location>
</feature>
<dbReference type="CDD" id="cd00121">
    <property type="entry name" value="MATH"/>
    <property type="match status" value="1"/>
</dbReference>
<sequence>MGDKGEVAENKQSKDCQVIRYTWRIENFTSSNVSKLYSGIFKVNGSRWRLLTFPKGNGVEFLSVYLDVADKDSLPDGWSRTAKFTINLINQMNSTKSVKKETEHQFKARESDWGFTSFFPLSKLHDKYAGYLVDGTCVIEAEVSVTHVFHVSSDEPSDSPVPINRSVSQPVDLDDVESIYIKAESFLKSISKESTSSVSDATCAAPLFKEYAILAKGRFIELISLPLDNIVDPKHETAMIESLSILGDNLSLFSDEQAKQIMQLKDNFPTTIQNWRDSFKVKVSCQRSLSTFEKTKNLLEDSVNTEKEIKTKLKELKIREEELKVQLETLQNENKRLMEERVDVSKQTQQIYALAEEQAGKIEGKEVEMDLANKNLEDLKSNWASMKSLFPISTKNPVLLFTGSQLPTVDTQTFLVTVSVLGAITLSLFLGLKGDPLPCERCAGNGGTKCVFCNDGKMKLETGLVDCRVCKGTGLIFCKKCGGSGYSRRL</sequence>
<organism evidence="4 5">
    <name type="scientific">Abeliophyllum distichum</name>
    <dbReference type="NCBI Taxonomy" id="126358"/>
    <lineage>
        <taxon>Eukaryota</taxon>
        <taxon>Viridiplantae</taxon>
        <taxon>Streptophyta</taxon>
        <taxon>Embryophyta</taxon>
        <taxon>Tracheophyta</taxon>
        <taxon>Spermatophyta</taxon>
        <taxon>Magnoliopsida</taxon>
        <taxon>eudicotyledons</taxon>
        <taxon>Gunneridae</taxon>
        <taxon>Pentapetalae</taxon>
        <taxon>asterids</taxon>
        <taxon>lamiids</taxon>
        <taxon>Lamiales</taxon>
        <taxon>Oleaceae</taxon>
        <taxon>Forsythieae</taxon>
        <taxon>Abeliophyllum</taxon>
    </lineage>
</organism>
<dbReference type="PROSITE" id="PS50144">
    <property type="entry name" value="MATH"/>
    <property type="match status" value="1"/>
</dbReference>
<dbReference type="InterPro" id="IPR002083">
    <property type="entry name" value="MATH/TRAF_dom"/>
</dbReference>
<dbReference type="EMBL" id="JBFOLK010000005">
    <property type="protein sequence ID" value="KAL2510975.1"/>
    <property type="molecule type" value="Genomic_DNA"/>
</dbReference>
<evidence type="ECO:0000259" key="3">
    <source>
        <dbReference type="PROSITE" id="PS50144"/>
    </source>
</evidence>
<name>A0ABD1TE35_9LAMI</name>
<dbReference type="InterPro" id="IPR008974">
    <property type="entry name" value="TRAF-like"/>
</dbReference>
<dbReference type="Pfam" id="PF22486">
    <property type="entry name" value="MATH_2"/>
    <property type="match status" value="1"/>
</dbReference>
<comment type="caution">
    <text evidence="4">The sequence shown here is derived from an EMBL/GenBank/DDBJ whole genome shotgun (WGS) entry which is preliminary data.</text>
</comment>
<evidence type="ECO:0000256" key="1">
    <source>
        <dbReference type="ARBA" id="ARBA00023054"/>
    </source>
</evidence>
<dbReference type="InterPro" id="IPR050804">
    <property type="entry name" value="MCC"/>
</dbReference>